<dbReference type="Proteomes" id="UP000053858">
    <property type="component" value="Unassembled WGS sequence"/>
</dbReference>
<evidence type="ECO:0000313" key="2">
    <source>
        <dbReference type="Proteomes" id="UP000053858"/>
    </source>
</evidence>
<sequence>IIGRADIKGSKSDVTVNTWPPQASYPCGNLFDTFWLKLNKPE</sequence>
<protein>
    <submittedName>
        <fullName evidence="1">Uncharacterized protein</fullName>
    </submittedName>
</protein>
<gene>
    <name evidence="1" type="ORF">N301_06834</name>
</gene>
<dbReference type="STRING" id="50402.A0A0A0AS22"/>
<feature type="non-terminal residue" evidence="1">
    <location>
        <position position="1"/>
    </location>
</feature>
<keyword evidence="2" id="KW-1185">Reference proteome</keyword>
<dbReference type="EMBL" id="KL872480">
    <property type="protein sequence ID" value="KGL95870.1"/>
    <property type="molecule type" value="Genomic_DNA"/>
</dbReference>
<reference evidence="2" key="1">
    <citation type="journal article" date="2014" name="Science">
        <title>Comparative genomics reveals insights into avian genome evolution and adaptation.</title>
        <authorList>
            <consortium name="Avian Genome Consortium"/>
            <person name="Zhang G."/>
            <person name="Li C."/>
            <person name="Li Q."/>
            <person name="Li B."/>
            <person name="Larkin D.M."/>
            <person name="Lee C."/>
            <person name="Storz J.F."/>
            <person name="Antunes A."/>
            <person name="Greenwold M.J."/>
            <person name="Meredith R.W."/>
            <person name="Odeen A."/>
            <person name="Cui J."/>
            <person name="Zhou Q."/>
            <person name="Xu L."/>
            <person name="Pan H."/>
            <person name="Wang Z."/>
            <person name="Jin L."/>
            <person name="Zhang P."/>
            <person name="Hu H."/>
            <person name="Yang W."/>
            <person name="Hu J."/>
            <person name="Xiao J."/>
            <person name="Yang Z."/>
            <person name="Liu Y."/>
            <person name="Xie Q."/>
            <person name="Yu H."/>
            <person name="Lian J."/>
            <person name="Wen P."/>
            <person name="Zhang F."/>
            <person name="Li H."/>
            <person name="Zeng Y."/>
            <person name="Xiong Z."/>
            <person name="Liu S."/>
            <person name="Zhou L."/>
            <person name="Huang Z."/>
            <person name="An N."/>
            <person name="Wang J."/>
            <person name="Zheng Q."/>
            <person name="Xiong Y."/>
            <person name="Wang G."/>
            <person name="Wang B."/>
            <person name="Wang J."/>
            <person name="Fan Y."/>
            <person name="da Fonseca R.R."/>
            <person name="Alfaro-Nunez A."/>
            <person name="Schubert M."/>
            <person name="Orlando L."/>
            <person name="Mourier T."/>
            <person name="Howard J.T."/>
            <person name="Ganapathy G."/>
            <person name="Pfenning A."/>
            <person name="Whitney O."/>
            <person name="Rivas M.V."/>
            <person name="Hara E."/>
            <person name="Smith J."/>
            <person name="Farre M."/>
            <person name="Narayan J."/>
            <person name="Slavov G."/>
            <person name="Romanov M.N."/>
            <person name="Borges R."/>
            <person name="Machado J.P."/>
            <person name="Khan I."/>
            <person name="Springer M.S."/>
            <person name="Gatesy J."/>
            <person name="Hoffmann F.G."/>
            <person name="Opazo J.C."/>
            <person name="Hastad O."/>
            <person name="Sawyer R.H."/>
            <person name="Kim H."/>
            <person name="Kim K.W."/>
            <person name="Kim H.J."/>
            <person name="Cho S."/>
            <person name="Li N."/>
            <person name="Huang Y."/>
            <person name="Bruford M.W."/>
            <person name="Zhan X."/>
            <person name="Dixon A."/>
            <person name="Bertelsen M.F."/>
            <person name="Derryberry E."/>
            <person name="Warren W."/>
            <person name="Wilson R.K."/>
            <person name="Li S."/>
            <person name="Ray D.A."/>
            <person name="Green R.E."/>
            <person name="O'Brien S.J."/>
            <person name="Griffin D."/>
            <person name="Johnson W.E."/>
            <person name="Haussler D."/>
            <person name="Ryder O.A."/>
            <person name="Willerslev E."/>
            <person name="Graves G.R."/>
            <person name="Alstrom P."/>
            <person name="Fjeldsa J."/>
            <person name="Mindell D.P."/>
            <person name="Edwards S.V."/>
            <person name="Braun E.L."/>
            <person name="Rahbek C."/>
            <person name="Burt D.W."/>
            <person name="Houde P."/>
            <person name="Zhang Y."/>
            <person name="Yang H."/>
            <person name="Wang J."/>
            <person name="Jarvis E.D."/>
            <person name="Gilbert M.T."/>
            <person name="Wang J."/>
        </authorList>
    </citation>
    <scope>NUCLEOTIDE SEQUENCE [LARGE SCALE GENOMIC DNA]</scope>
</reference>
<feature type="non-terminal residue" evidence="1">
    <location>
        <position position="42"/>
    </location>
</feature>
<dbReference type="AlphaFoldDB" id="A0A0A0AS22"/>
<accession>A0A0A0AS22</accession>
<proteinExistence type="predicted"/>
<organism evidence="1 2">
    <name type="scientific">Charadrius vociferus</name>
    <name type="common">Killdeer</name>
    <name type="synonym">Aegialitis vocifera</name>
    <dbReference type="NCBI Taxonomy" id="50402"/>
    <lineage>
        <taxon>Eukaryota</taxon>
        <taxon>Metazoa</taxon>
        <taxon>Chordata</taxon>
        <taxon>Craniata</taxon>
        <taxon>Vertebrata</taxon>
        <taxon>Euteleostomi</taxon>
        <taxon>Archelosauria</taxon>
        <taxon>Archosauria</taxon>
        <taxon>Dinosauria</taxon>
        <taxon>Saurischia</taxon>
        <taxon>Theropoda</taxon>
        <taxon>Coelurosauria</taxon>
        <taxon>Aves</taxon>
        <taxon>Neognathae</taxon>
        <taxon>Neoaves</taxon>
        <taxon>Charadriiformes</taxon>
        <taxon>Charadriidae</taxon>
        <taxon>Charadrius</taxon>
    </lineage>
</organism>
<name>A0A0A0AS22_CHAVO</name>
<evidence type="ECO:0000313" key="1">
    <source>
        <dbReference type="EMBL" id="KGL95870.1"/>
    </source>
</evidence>